<evidence type="ECO:0000256" key="1">
    <source>
        <dbReference type="SAM" id="MobiDB-lite"/>
    </source>
</evidence>
<dbReference type="Proteomes" id="UP000266177">
    <property type="component" value="Unassembled WGS sequence"/>
</dbReference>
<feature type="region of interest" description="Disordered" evidence="1">
    <location>
        <begin position="130"/>
        <end position="158"/>
    </location>
</feature>
<sequence>MIAWSILLAAVAWTALCGAGVVVLLRLGRTLARAEECAYEVKRLIRRLSALSRKAERTVEAAEEVIDALNEWSGALRQTGRLLADWGRKAERWFGHKGRQAGGSQDESGPHSRRSSGQWLEWVAAGWDEWQRRKPRHESPPDSRQQHEPGAMPTGGEQ</sequence>
<dbReference type="EMBL" id="QYZD01000065">
    <property type="protein sequence ID" value="RJG15805.1"/>
    <property type="molecule type" value="Genomic_DNA"/>
</dbReference>
<organism evidence="2 3">
    <name type="scientific">Paenibacillus thiaminolyticus</name>
    <name type="common">Bacillus thiaminolyticus</name>
    <dbReference type="NCBI Taxonomy" id="49283"/>
    <lineage>
        <taxon>Bacteria</taxon>
        <taxon>Bacillati</taxon>
        <taxon>Bacillota</taxon>
        <taxon>Bacilli</taxon>
        <taxon>Bacillales</taxon>
        <taxon>Paenibacillaceae</taxon>
        <taxon>Paenibacillus</taxon>
    </lineage>
</organism>
<feature type="region of interest" description="Disordered" evidence="1">
    <location>
        <begin position="94"/>
        <end position="117"/>
    </location>
</feature>
<evidence type="ECO:0000313" key="2">
    <source>
        <dbReference type="EMBL" id="RJG15805.1"/>
    </source>
</evidence>
<gene>
    <name evidence="2" type="ORF">DQX05_29260</name>
</gene>
<accession>A0A3A3GD95</accession>
<proteinExistence type="predicted"/>
<feature type="compositionally biased region" description="Basic and acidic residues" evidence="1">
    <location>
        <begin position="130"/>
        <end position="147"/>
    </location>
</feature>
<dbReference type="OrthoDB" id="2663256at2"/>
<protein>
    <submittedName>
        <fullName evidence="2">DUF948 domain-containing protein</fullName>
    </submittedName>
</protein>
<dbReference type="AlphaFoldDB" id="A0A3A3GD95"/>
<evidence type="ECO:0000313" key="3">
    <source>
        <dbReference type="Proteomes" id="UP000266177"/>
    </source>
</evidence>
<name>A0A3A3GD95_PANTH</name>
<comment type="caution">
    <text evidence="2">The sequence shown here is derived from an EMBL/GenBank/DDBJ whole genome shotgun (WGS) entry which is preliminary data.</text>
</comment>
<dbReference type="RefSeq" id="WP_119796756.1">
    <property type="nucleotide sequence ID" value="NZ_QYZD01000065.1"/>
</dbReference>
<reference evidence="2 3" key="1">
    <citation type="submission" date="2018-09" db="EMBL/GenBank/DDBJ databases">
        <title>Paenibacillus SK2017-BO5.</title>
        <authorList>
            <person name="Piskunova J.V."/>
            <person name="Dubiley S.A."/>
            <person name="Severinov K.V."/>
        </authorList>
    </citation>
    <scope>NUCLEOTIDE SEQUENCE [LARGE SCALE GENOMIC DNA]</scope>
    <source>
        <strain evidence="2 3">BO5</strain>
    </source>
</reference>